<keyword evidence="1" id="KW-0472">Membrane</keyword>
<keyword evidence="3" id="KW-1185">Reference proteome</keyword>
<dbReference type="Proteomes" id="UP001151079">
    <property type="component" value="Unassembled WGS sequence"/>
</dbReference>
<dbReference type="SUPFAM" id="SSF82185">
    <property type="entry name" value="Histone H3 K4-specific methyltransferase SET7/9 N-terminal domain"/>
    <property type="match status" value="1"/>
</dbReference>
<dbReference type="Gene3D" id="2.20.110.10">
    <property type="entry name" value="Histone H3 K4-specific methyltransferase SET7/9 N-terminal domain"/>
    <property type="match status" value="1"/>
</dbReference>
<dbReference type="AlphaFoldDB" id="A0A9X3C096"/>
<accession>A0A9X3C096</accession>
<organism evidence="2 3">
    <name type="scientific">Flavobacterium shii</name>
    <dbReference type="NCBI Taxonomy" id="2987687"/>
    <lineage>
        <taxon>Bacteria</taxon>
        <taxon>Pseudomonadati</taxon>
        <taxon>Bacteroidota</taxon>
        <taxon>Flavobacteriia</taxon>
        <taxon>Flavobacteriales</taxon>
        <taxon>Flavobacteriaceae</taxon>
        <taxon>Flavobacterium</taxon>
    </lineage>
</organism>
<gene>
    <name evidence="2" type="ORF">OIU83_22945</name>
</gene>
<reference evidence="2" key="1">
    <citation type="submission" date="2022-10" db="EMBL/GenBank/DDBJ databases">
        <title>Two novel species of Flavobacterium.</title>
        <authorList>
            <person name="Liu Q."/>
            <person name="Xin Y.-H."/>
        </authorList>
    </citation>
    <scope>NUCLEOTIDE SEQUENCE</scope>
    <source>
        <strain evidence="2">LS1R49</strain>
    </source>
</reference>
<evidence type="ECO:0000313" key="3">
    <source>
        <dbReference type="Proteomes" id="UP001151079"/>
    </source>
</evidence>
<keyword evidence="1" id="KW-1133">Transmembrane helix</keyword>
<comment type="caution">
    <text evidence="2">The sequence shown here is derived from an EMBL/GenBank/DDBJ whole genome shotgun (WGS) entry which is preliminary data.</text>
</comment>
<dbReference type="EMBL" id="JAOZEW010000039">
    <property type="protein sequence ID" value="MCV9930536.1"/>
    <property type="molecule type" value="Genomic_DNA"/>
</dbReference>
<proteinExistence type="predicted"/>
<sequence>MKKKYIIIVFSVILGLIVLLFYFNVDKVYTLKEYSSTGKLIGTNEYVIKNGDTILHGKFINYDEKGIKIAEGQFVDGHIKGKCIYYYDNGKVETIQFKNGKITEESIYYNQDGLIENYTMYDDFGKSSFIISYDEKGVREYKGYPLLEVYQYMFTHKKQYNIKTEQVLKVGDTLKYQYLLANLPNTKRNFKVENMSADNEKVKRTIKHNPPTKVNVEEVLIKKGTNIIRAIVKYDFEDKISPAFNDTISFEVNVN</sequence>
<evidence type="ECO:0000313" key="2">
    <source>
        <dbReference type="EMBL" id="MCV9930536.1"/>
    </source>
</evidence>
<evidence type="ECO:0000256" key="1">
    <source>
        <dbReference type="SAM" id="Phobius"/>
    </source>
</evidence>
<feature type="transmembrane region" description="Helical" evidence="1">
    <location>
        <begin position="5"/>
        <end position="23"/>
    </location>
</feature>
<dbReference type="RefSeq" id="WP_264208602.1">
    <property type="nucleotide sequence ID" value="NZ_JAOZEW010000039.1"/>
</dbReference>
<keyword evidence="1" id="KW-0812">Transmembrane</keyword>
<protein>
    <recommendedName>
        <fullName evidence="4">MORN repeat variant</fullName>
    </recommendedName>
</protein>
<name>A0A9X3C096_9FLAO</name>
<evidence type="ECO:0008006" key="4">
    <source>
        <dbReference type="Google" id="ProtNLM"/>
    </source>
</evidence>